<organism evidence="1 2">
    <name type="scientific">Hypoxylon rubiginosum</name>
    <dbReference type="NCBI Taxonomy" id="110542"/>
    <lineage>
        <taxon>Eukaryota</taxon>
        <taxon>Fungi</taxon>
        <taxon>Dikarya</taxon>
        <taxon>Ascomycota</taxon>
        <taxon>Pezizomycotina</taxon>
        <taxon>Sordariomycetes</taxon>
        <taxon>Xylariomycetidae</taxon>
        <taxon>Xylariales</taxon>
        <taxon>Hypoxylaceae</taxon>
        <taxon>Hypoxylon</taxon>
    </lineage>
</organism>
<name>A0ACC0CYF9_9PEZI</name>
<dbReference type="EMBL" id="MU394325">
    <property type="protein sequence ID" value="KAI6085489.1"/>
    <property type="molecule type" value="Genomic_DNA"/>
</dbReference>
<dbReference type="Proteomes" id="UP001497680">
    <property type="component" value="Unassembled WGS sequence"/>
</dbReference>
<comment type="caution">
    <text evidence="1">The sequence shown here is derived from an EMBL/GenBank/DDBJ whole genome shotgun (WGS) entry which is preliminary data.</text>
</comment>
<proteinExistence type="predicted"/>
<gene>
    <name evidence="1" type="ORF">F4821DRAFT_150386</name>
</gene>
<evidence type="ECO:0000313" key="2">
    <source>
        <dbReference type="Proteomes" id="UP001497680"/>
    </source>
</evidence>
<evidence type="ECO:0000313" key="1">
    <source>
        <dbReference type="EMBL" id="KAI6085489.1"/>
    </source>
</evidence>
<reference evidence="1 2" key="1">
    <citation type="journal article" date="2022" name="New Phytol.">
        <title>Ecological generalism drives hyperdiversity of secondary metabolite gene clusters in xylarialean endophytes.</title>
        <authorList>
            <person name="Franco M.E.E."/>
            <person name="Wisecaver J.H."/>
            <person name="Arnold A.E."/>
            <person name="Ju Y.M."/>
            <person name="Slot J.C."/>
            <person name="Ahrendt S."/>
            <person name="Moore L.P."/>
            <person name="Eastman K.E."/>
            <person name="Scott K."/>
            <person name="Konkel Z."/>
            <person name="Mondo S.J."/>
            <person name="Kuo A."/>
            <person name="Hayes R.D."/>
            <person name="Haridas S."/>
            <person name="Andreopoulos B."/>
            <person name="Riley R."/>
            <person name="LaButti K."/>
            <person name="Pangilinan J."/>
            <person name="Lipzen A."/>
            <person name="Amirebrahimi M."/>
            <person name="Yan J."/>
            <person name="Adam C."/>
            <person name="Keymanesh K."/>
            <person name="Ng V."/>
            <person name="Louie K."/>
            <person name="Northen T."/>
            <person name="Drula E."/>
            <person name="Henrissat B."/>
            <person name="Hsieh H.M."/>
            <person name="Youens-Clark K."/>
            <person name="Lutzoni F."/>
            <person name="Miadlikowska J."/>
            <person name="Eastwood D.C."/>
            <person name="Hamelin R.C."/>
            <person name="Grigoriev I.V."/>
            <person name="U'Ren J.M."/>
        </authorList>
    </citation>
    <scope>NUCLEOTIDE SEQUENCE [LARGE SCALE GENOMIC DNA]</scope>
    <source>
        <strain evidence="1 2">ER1909</strain>
    </source>
</reference>
<protein>
    <submittedName>
        <fullName evidence="1">Uncharacterized protein</fullName>
    </submittedName>
</protein>
<keyword evidence="2" id="KW-1185">Reference proteome</keyword>
<accession>A0ACC0CYF9</accession>
<sequence length="179" mass="18141">MRSYNTLALIGLASTALATFSPQALKNLRDLHQEHVVVEVREVAGRAPATADATACASSALSLITDVPLPSDDLVSYLATASATDVCQLSKDIPQSLSAEYSSYDQEASSWLSQHSSEIQAFATSCQDAEDVATINSVISALASNTAGCSVSTGIAARPTGVIAGAVAAAGLLGAAVAL</sequence>